<dbReference type="EMBL" id="JASCIR010000066">
    <property type="protein sequence ID" value="MDI3390717.1"/>
    <property type="molecule type" value="Genomic_DNA"/>
</dbReference>
<proteinExistence type="predicted"/>
<feature type="compositionally biased region" description="Polar residues" evidence="1">
    <location>
        <begin position="94"/>
        <end position="110"/>
    </location>
</feature>
<keyword evidence="4" id="KW-1185">Reference proteome</keyword>
<dbReference type="PROSITE" id="PS51257">
    <property type="entry name" value="PROKAR_LIPOPROTEIN"/>
    <property type="match status" value="1"/>
</dbReference>
<comment type="caution">
    <text evidence="3">The sequence shown here is derived from an EMBL/GenBank/DDBJ whole genome shotgun (WGS) entry which is preliminary data.</text>
</comment>
<accession>A0ABT6S208</accession>
<keyword evidence="2" id="KW-0732">Signal</keyword>
<organism evidence="3 4">
    <name type="scientific">Streptomyces solicavernae</name>
    <dbReference type="NCBI Taxonomy" id="3043614"/>
    <lineage>
        <taxon>Bacteria</taxon>
        <taxon>Bacillati</taxon>
        <taxon>Actinomycetota</taxon>
        <taxon>Actinomycetes</taxon>
        <taxon>Kitasatosporales</taxon>
        <taxon>Streptomycetaceae</taxon>
        <taxon>Streptomyces</taxon>
    </lineage>
</organism>
<evidence type="ECO:0000256" key="2">
    <source>
        <dbReference type="SAM" id="SignalP"/>
    </source>
</evidence>
<feature type="region of interest" description="Disordered" evidence="1">
    <location>
        <begin position="84"/>
        <end position="110"/>
    </location>
</feature>
<feature type="signal peptide" evidence="2">
    <location>
        <begin position="1"/>
        <end position="26"/>
    </location>
</feature>
<evidence type="ECO:0000256" key="1">
    <source>
        <dbReference type="SAM" id="MobiDB-lite"/>
    </source>
</evidence>
<feature type="compositionally biased region" description="Low complexity" evidence="1">
    <location>
        <begin position="279"/>
        <end position="294"/>
    </location>
</feature>
<name>A0ABT6S208_9ACTN</name>
<protein>
    <submittedName>
        <fullName evidence="3">DUF3558 domain-containing protein</fullName>
    </submittedName>
</protein>
<feature type="compositionally biased region" description="Low complexity" evidence="1">
    <location>
        <begin position="261"/>
        <end position="271"/>
    </location>
</feature>
<evidence type="ECO:0000313" key="4">
    <source>
        <dbReference type="Proteomes" id="UP001224661"/>
    </source>
</evidence>
<gene>
    <name evidence="3" type="ORF">QIS99_31650</name>
</gene>
<feature type="chain" id="PRO_5045408036" evidence="2">
    <location>
        <begin position="27"/>
        <end position="294"/>
    </location>
</feature>
<sequence>MHRKGPRFTRILAACAAVPVILTAAACSSDSDAGKGDGGGKSDSGGTSSAAPGGKEKPAAVEKAAFSDLPDACKTLKGDTIEDLVPEVDDKSGKSASSEDTSARNSCSWTGLDSNGTKGSQFRWLNVGLVRYDSNATLGSGDKLAQAQFTKKVEAAKALDGAKDVKTKVLDGVGDEATLVTSDQKKKEGDFKNHRVVARVENAVVIIDYNGAGLAGAGDPDSEDMVKDAQEAAEEAVAAVKSANESTDDSTDKSTDKDGSKTGSSNDSGSDSGSGSGSGSDDSASGNSTKKPKH</sequence>
<dbReference type="RefSeq" id="WP_282517203.1">
    <property type="nucleotide sequence ID" value="NZ_JASCIR010000066.1"/>
</dbReference>
<dbReference type="Proteomes" id="UP001224661">
    <property type="component" value="Unassembled WGS sequence"/>
</dbReference>
<reference evidence="3 4" key="1">
    <citation type="submission" date="2023-05" db="EMBL/GenBank/DDBJ databases">
        <title>Draft genome sequence of Streptomyces sp. B-S-A8 isolated from a cave soil in Thailand.</title>
        <authorList>
            <person name="Chamroensaksri N."/>
            <person name="Muangham S."/>
        </authorList>
    </citation>
    <scope>NUCLEOTIDE SEQUENCE [LARGE SCALE GENOMIC DNA]</scope>
    <source>
        <strain evidence="3 4">B-S-A8</strain>
    </source>
</reference>
<feature type="compositionally biased region" description="Basic and acidic residues" evidence="1">
    <location>
        <begin position="250"/>
        <end position="260"/>
    </location>
</feature>
<evidence type="ECO:0000313" key="3">
    <source>
        <dbReference type="EMBL" id="MDI3390717.1"/>
    </source>
</evidence>
<feature type="region of interest" description="Disordered" evidence="1">
    <location>
        <begin position="212"/>
        <end position="294"/>
    </location>
</feature>
<feature type="region of interest" description="Disordered" evidence="1">
    <location>
        <begin position="28"/>
        <end position="63"/>
    </location>
</feature>